<keyword evidence="6" id="KW-1185">Reference proteome</keyword>
<dbReference type="PROSITE" id="PS50297">
    <property type="entry name" value="ANK_REP_REGION"/>
    <property type="match status" value="1"/>
</dbReference>
<dbReference type="AlphaFoldDB" id="A0A9Q1B4P3"/>
<sequence length="267" mass="29018">MAFLKVTRQFMPPGAAEDGGPSLVCPERPPAARRAWRVTGRDRELSGVLWICPENPPPERSSGSGSRVSTQNESAVSLDFRGPMMLPLIGCGNSGGGERGRLGLLSQPRAGSPVSSLLEPLLVKLIRHLLRRSPPRSRPLRCALTVAVKKTRLRRRRRPQVMMMGSPQVAELLLRSGAEPNLPDPATGSLPAHDAARGGHLDTLRVLRRRGARFDRPDRWGRLPLDLAVENGWTHAASYLSEGRERGNPGPGRAWEESAAAARQSGP</sequence>
<keyword evidence="1" id="KW-0677">Repeat</keyword>
<protein>
    <submittedName>
        <fullName evidence="5">Uncharacterized protein</fullName>
    </submittedName>
</protein>
<dbReference type="InterPro" id="IPR050776">
    <property type="entry name" value="Ank_Repeat/CDKN_Inhibitor"/>
</dbReference>
<dbReference type="EMBL" id="JAPFRF010000004">
    <property type="protein sequence ID" value="KAJ7335430.1"/>
    <property type="molecule type" value="Genomic_DNA"/>
</dbReference>
<evidence type="ECO:0000256" key="1">
    <source>
        <dbReference type="ARBA" id="ARBA00022737"/>
    </source>
</evidence>
<evidence type="ECO:0000256" key="2">
    <source>
        <dbReference type="ARBA" id="ARBA00023043"/>
    </source>
</evidence>
<accession>A0A9Q1B4P3</accession>
<dbReference type="GO" id="GO:2000045">
    <property type="term" value="P:regulation of G1/S transition of mitotic cell cycle"/>
    <property type="evidence" value="ECO:0007669"/>
    <property type="project" value="TreeGrafter"/>
</dbReference>
<proteinExistence type="predicted"/>
<dbReference type="GO" id="GO:0005634">
    <property type="term" value="C:nucleus"/>
    <property type="evidence" value="ECO:0007669"/>
    <property type="project" value="TreeGrafter"/>
</dbReference>
<name>A0A9Q1B4P3_9SAUR</name>
<dbReference type="GO" id="GO:0004861">
    <property type="term" value="F:cyclin-dependent protein serine/threonine kinase inhibitor activity"/>
    <property type="evidence" value="ECO:0007669"/>
    <property type="project" value="TreeGrafter"/>
</dbReference>
<dbReference type="Pfam" id="PF12796">
    <property type="entry name" value="Ank_2"/>
    <property type="match status" value="1"/>
</dbReference>
<dbReference type="InterPro" id="IPR002110">
    <property type="entry name" value="Ankyrin_rpt"/>
</dbReference>
<dbReference type="PROSITE" id="PS50088">
    <property type="entry name" value="ANK_REPEAT"/>
    <property type="match status" value="1"/>
</dbReference>
<dbReference type="Gene3D" id="1.25.40.20">
    <property type="entry name" value="Ankyrin repeat-containing domain"/>
    <property type="match status" value="1"/>
</dbReference>
<organism evidence="5 6">
    <name type="scientific">Phrynocephalus forsythii</name>
    <dbReference type="NCBI Taxonomy" id="171643"/>
    <lineage>
        <taxon>Eukaryota</taxon>
        <taxon>Metazoa</taxon>
        <taxon>Chordata</taxon>
        <taxon>Craniata</taxon>
        <taxon>Vertebrata</taxon>
        <taxon>Euteleostomi</taxon>
        <taxon>Lepidosauria</taxon>
        <taxon>Squamata</taxon>
        <taxon>Bifurcata</taxon>
        <taxon>Unidentata</taxon>
        <taxon>Episquamata</taxon>
        <taxon>Toxicofera</taxon>
        <taxon>Iguania</taxon>
        <taxon>Acrodonta</taxon>
        <taxon>Agamidae</taxon>
        <taxon>Agaminae</taxon>
        <taxon>Phrynocephalus</taxon>
    </lineage>
</organism>
<feature type="region of interest" description="Disordered" evidence="4">
    <location>
        <begin position="241"/>
        <end position="267"/>
    </location>
</feature>
<evidence type="ECO:0000256" key="3">
    <source>
        <dbReference type="PROSITE-ProRule" id="PRU00023"/>
    </source>
</evidence>
<dbReference type="PANTHER" id="PTHR24201">
    <property type="entry name" value="ANK_REP_REGION DOMAIN-CONTAINING PROTEIN"/>
    <property type="match status" value="1"/>
</dbReference>
<dbReference type="GO" id="GO:0005737">
    <property type="term" value="C:cytoplasm"/>
    <property type="evidence" value="ECO:0007669"/>
    <property type="project" value="TreeGrafter"/>
</dbReference>
<feature type="repeat" description="ANK" evidence="3">
    <location>
        <begin position="187"/>
        <end position="219"/>
    </location>
</feature>
<dbReference type="InterPro" id="IPR036770">
    <property type="entry name" value="Ankyrin_rpt-contain_sf"/>
</dbReference>
<keyword evidence="2 3" id="KW-0040">ANK repeat</keyword>
<dbReference type="PANTHER" id="PTHR24201:SF8">
    <property type="entry name" value="CYCLIN-DEPENDENT KINASE 4 INHIBITOR B"/>
    <property type="match status" value="1"/>
</dbReference>
<evidence type="ECO:0000313" key="5">
    <source>
        <dbReference type="EMBL" id="KAJ7335430.1"/>
    </source>
</evidence>
<evidence type="ECO:0000313" key="6">
    <source>
        <dbReference type="Proteomes" id="UP001142489"/>
    </source>
</evidence>
<dbReference type="GO" id="GO:0008285">
    <property type="term" value="P:negative regulation of cell population proliferation"/>
    <property type="evidence" value="ECO:0007669"/>
    <property type="project" value="TreeGrafter"/>
</dbReference>
<comment type="caution">
    <text evidence="5">The sequence shown here is derived from an EMBL/GenBank/DDBJ whole genome shotgun (WGS) entry which is preliminary data.</text>
</comment>
<gene>
    <name evidence="5" type="ORF">JRQ81_013371</name>
</gene>
<feature type="region of interest" description="Disordered" evidence="4">
    <location>
        <begin position="52"/>
        <end position="73"/>
    </location>
</feature>
<dbReference type="OrthoDB" id="539213at2759"/>
<dbReference type="Proteomes" id="UP001142489">
    <property type="component" value="Unassembled WGS sequence"/>
</dbReference>
<reference evidence="5" key="1">
    <citation type="journal article" date="2023" name="DNA Res.">
        <title>Chromosome-level genome assembly of Phrynocephalus forsythii using third-generation DNA sequencing and Hi-C analysis.</title>
        <authorList>
            <person name="Qi Y."/>
            <person name="Zhao W."/>
            <person name="Zhao Y."/>
            <person name="Niu C."/>
            <person name="Cao S."/>
            <person name="Zhang Y."/>
        </authorList>
    </citation>
    <scope>NUCLEOTIDE SEQUENCE</scope>
    <source>
        <tissue evidence="5">Muscle</tissue>
    </source>
</reference>
<dbReference type="GO" id="GO:0019901">
    <property type="term" value="F:protein kinase binding"/>
    <property type="evidence" value="ECO:0007669"/>
    <property type="project" value="TreeGrafter"/>
</dbReference>
<dbReference type="SUPFAM" id="SSF48403">
    <property type="entry name" value="Ankyrin repeat"/>
    <property type="match status" value="1"/>
</dbReference>
<evidence type="ECO:0000256" key="4">
    <source>
        <dbReference type="SAM" id="MobiDB-lite"/>
    </source>
</evidence>